<feature type="region of interest" description="Disordered" evidence="1">
    <location>
        <begin position="420"/>
        <end position="445"/>
    </location>
</feature>
<reference evidence="4 6" key="2">
    <citation type="submission" date="2018-07" db="EMBL/GenBank/DDBJ databases">
        <title>Draft Genome Assemblies for Five Robust Yarrowia lipolytica Strains Exhibiting High Lipid Production and Pentose Sugar Utilization and Sugar Alcohol Secretion from Undetoxified Lignocellulosic Biomass Hydrolysates.</title>
        <authorList>
            <consortium name="DOE Joint Genome Institute"/>
            <person name="Walker C."/>
            <person name="Ryu S."/>
            <person name="Na H."/>
            <person name="Zane M."/>
            <person name="LaButti K."/>
            <person name="Lipzen A."/>
            <person name="Haridas S."/>
            <person name="Barry K."/>
            <person name="Grigoriev I.V."/>
            <person name="Quarterman J."/>
            <person name="Slininger P."/>
            <person name="Dien B."/>
            <person name="Trinh C.T."/>
        </authorList>
    </citation>
    <scope>NUCLEOTIDE SEQUENCE [LARGE SCALE GENOMIC DNA]</scope>
    <source>
        <strain evidence="4 6">YB392</strain>
    </source>
</reference>
<feature type="transmembrane region" description="Helical" evidence="2">
    <location>
        <begin position="164"/>
        <end position="189"/>
    </location>
</feature>
<dbReference type="AlphaFoldDB" id="A0A1H6PW69"/>
<name>A0A1H6PW69_YARLL</name>
<dbReference type="PANTHER" id="PTHR35184:SF1">
    <property type="entry name" value="INTEGRAL MEMBRANE PROTEIN"/>
    <property type="match status" value="1"/>
</dbReference>
<dbReference type="Proteomes" id="UP000182444">
    <property type="component" value="Chromosome 1C"/>
</dbReference>
<dbReference type="GeneID" id="2909461"/>
<evidence type="ECO:0000313" key="3">
    <source>
        <dbReference type="EMBL" id="AOW02629.1"/>
    </source>
</evidence>
<dbReference type="OrthoDB" id="3357002at2759"/>
<dbReference type="VEuPathDB" id="FungiDB:YALI1_C14369g"/>
<feature type="transmembrane region" description="Helical" evidence="2">
    <location>
        <begin position="343"/>
        <end position="362"/>
    </location>
</feature>
<dbReference type="EMBL" id="KZ858965">
    <property type="protein sequence ID" value="RDW27276.1"/>
    <property type="molecule type" value="Genomic_DNA"/>
</dbReference>
<dbReference type="InterPro" id="IPR021460">
    <property type="entry name" value="DUF3112"/>
</dbReference>
<dbReference type="Proteomes" id="UP000256601">
    <property type="component" value="Unassembled WGS sequence"/>
</dbReference>
<dbReference type="eggNOG" id="ENOG502S0ZE">
    <property type="taxonomic scope" value="Eukaryota"/>
</dbReference>
<proteinExistence type="predicted"/>
<feature type="transmembrane region" description="Helical" evidence="2">
    <location>
        <begin position="209"/>
        <end position="231"/>
    </location>
</feature>
<dbReference type="OMA" id="ELRYTYQ"/>
<evidence type="ECO:0000313" key="5">
    <source>
        <dbReference type="Proteomes" id="UP000182444"/>
    </source>
</evidence>
<dbReference type="EMBL" id="CP017555">
    <property type="protein sequence ID" value="AOW02629.1"/>
    <property type="molecule type" value="Genomic_DNA"/>
</dbReference>
<keyword evidence="2" id="KW-0812">Transmembrane</keyword>
<dbReference type="PANTHER" id="PTHR35184">
    <property type="entry name" value="YALI0C10208P"/>
    <property type="match status" value="1"/>
</dbReference>
<evidence type="ECO:0000313" key="4">
    <source>
        <dbReference type="EMBL" id="RDW27276.1"/>
    </source>
</evidence>
<feature type="transmembrane region" description="Helical" evidence="2">
    <location>
        <begin position="382"/>
        <end position="402"/>
    </location>
</feature>
<dbReference type="VEuPathDB" id="FungiDB:YALI0_C10208g"/>
<feature type="transmembrane region" description="Helical" evidence="2">
    <location>
        <begin position="131"/>
        <end position="152"/>
    </location>
</feature>
<evidence type="ECO:0000256" key="1">
    <source>
        <dbReference type="SAM" id="MobiDB-lite"/>
    </source>
</evidence>
<feature type="transmembrane region" description="Helical" evidence="2">
    <location>
        <begin position="99"/>
        <end position="119"/>
    </location>
</feature>
<keyword evidence="2" id="KW-0472">Membrane</keyword>
<evidence type="ECO:0000256" key="2">
    <source>
        <dbReference type="SAM" id="Phobius"/>
    </source>
</evidence>
<reference evidence="3 5" key="1">
    <citation type="journal article" date="2016" name="PLoS ONE">
        <title>Sequence Assembly of Yarrowia lipolytica Strain W29/CLIB89 Shows Transposable Element Diversity.</title>
        <authorList>
            <person name="Magnan C."/>
            <person name="Yu J."/>
            <person name="Chang I."/>
            <person name="Jahn E."/>
            <person name="Kanomata Y."/>
            <person name="Wu J."/>
            <person name="Zeller M."/>
            <person name="Oakes M."/>
            <person name="Baldi P."/>
            <person name="Sandmeyer S."/>
        </authorList>
    </citation>
    <scope>NUCLEOTIDE SEQUENCE [LARGE SCALE GENOMIC DNA]</scope>
    <source>
        <strain evidence="3">CLIB89</strain>
        <strain evidence="5">CLIB89(W29)</strain>
    </source>
</reference>
<sequence>MASPLMALLPKDGKQHPELATLIGALNPLPTAKPGENPYQTGILSILEIPKTAAVGTGISKMLAKTKFYIGNDIPENVVKYAMTTQAAIFGDYPTSKDYAPCGVFIAVFAIIAMAHLYIWFRDRMKGHKFYLSFGLGMYGLLQVIGFALRLGWSKDVTRLNVGIASLVFNIASVLIVNIMNVILAHRIFTARHPETGSASWFNAIMNLIYLLVIGVLVMAIVAQVVPYLYYIDEKHYTMCKKVVRGASVLAMLIAFCGLPIIGLAYMFKPGALVFLGNKTSKHGGPVTTVSPTWIKSFGTFSYTSPPPRPIYRDQADGKGHAIRIMPVRTAEHPEAPSMTSNIMLILASSILLTAGTAMRCASTFIEEKAVPGEMNSIFKPVCLYLAFGLFEALANILYLVARVDLRFYIPDMAKKGTGPVDMEENLTDGKASPSHLEQAKSVSE</sequence>
<dbReference type="KEGG" id="yli:2909461"/>
<accession>A0A1H6PW69</accession>
<feature type="transmembrane region" description="Helical" evidence="2">
    <location>
        <begin position="243"/>
        <end position="268"/>
    </location>
</feature>
<evidence type="ECO:0000313" key="6">
    <source>
        <dbReference type="Proteomes" id="UP000256601"/>
    </source>
</evidence>
<dbReference type="RefSeq" id="XP_501672.1">
    <property type="nucleotide sequence ID" value="XM_501672.1"/>
</dbReference>
<organism evidence="3 5">
    <name type="scientific">Yarrowia lipolytica</name>
    <name type="common">Candida lipolytica</name>
    <dbReference type="NCBI Taxonomy" id="4952"/>
    <lineage>
        <taxon>Eukaryota</taxon>
        <taxon>Fungi</taxon>
        <taxon>Dikarya</taxon>
        <taxon>Ascomycota</taxon>
        <taxon>Saccharomycotina</taxon>
        <taxon>Dipodascomycetes</taxon>
        <taxon>Dipodascales</taxon>
        <taxon>Dipodascales incertae sedis</taxon>
        <taxon>Yarrowia</taxon>
    </lineage>
</organism>
<gene>
    <name evidence="4" type="ORF">B0I71DRAFT_129472</name>
    <name evidence="3" type="ORF">YALI1_C14369g</name>
</gene>
<dbReference type="Pfam" id="PF11309">
    <property type="entry name" value="DUF3112"/>
    <property type="match status" value="1"/>
</dbReference>
<protein>
    <submittedName>
        <fullName evidence="3">Uncharacterized protein</fullName>
    </submittedName>
</protein>
<keyword evidence="2" id="KW-1133">Transmembrane helix</keyword>